<dbReference type="EMBL" id="LBWQ01000015">
    <property type="protein sequence ID" value="KKR13521.1"/>
    <property type="molecule type" value="Genomic_DNA"/>
</dbReference>
<reference evidence="4 5" key="1">
    <citation type="journal article" date="2015" name="Nature">
        <title>rRNA introns, odd ribosomes, and small enigmatic genomes across a large radiation of phyla.</title>
        <authorList>
            <person name="Brown C.T."/>
            <person name="Hug L.A."/>
            <person name="Thomas B.C."/>
            <person name="Sharon I."/>
            <person name="Castelle C.J."/>
            <person name="Singh A."/>
            <person name="Wilkins M.J."/>
            <person name="Williams K.H."/>
            <person name="Banfield J.F."/>
        </authorList>
    </citation>
    <scope>NUCLEOTIDE SEQUENCE [LARGE SCALE GENOMIC DNA]</scope>
</reference>
<sequence>MIIDDATRWDIIHKKSHKETDTHSKYAEEKEVLFPRKSLVVELGAGRGTDAMYFLGKGHSLIALDISAFALKILQERAKKMNLEKKLVARQIDFGLQLIPVKDSSVDVVYSRISINYFGSKQTTKLFKDIYRILKPGGLAFISLKSPDDTLEMQYLERSSTLYEPNVFIEGGLLRSRFTKDQLKIMLKAAEIPEFSVESYQEDLSTKGGDHNKVLFVSEVSFKKV</sequence>
<dbReference type="SUPFAM" id="SSF53335">
    <property type="entry name" value="S-adenosyl-L-methionine-dependent methyltransferases"/>
    <property type="match status" value="1"/>
</dbReference>
<name>A0A0G0NL14_9BACT</name>
<proteinExistence type="predicted"/>
<dbReference type="CDD" id="cd02440">
    <property type="entry name" value="AdoMet_MTases"/>
    <property type="match status" value="1"/>
</dbReference>
<keyword evidence="2" id="KW-0808">Transferase</keyword>
<keyword evidence="1" id="KW-0489">Methyltransferase</keyword>
<gene>
    <name evidence="4" type="ORF">UT40_C0015G0018</name>
</gene>
<dbReference type="GO" id="GO:0008168">
    <property type="term" value="F:methyltransferase activity"/>
    <property type="evidence" value="ECO:0007669"/>
    <property type="project" value="UniProtKB-KW"/>
</dbReference>
<dbReference type="InterPro" id="IPR029063">
    <property type="entry name" value="SAM-dependent_MTases_sf"/>
</dbReference>
<dbReference type="AlphaFoldDB" id="A0A0G0NL14"/>
<comment type="caution">
    <text evidence="4">The sequence shown here is derived from an EMBL/GenBank/DDBJ whole genome shotgun (WGS) entry which is preliminary data.</text>
</comment>
<organism evidence="4 5">
    <name type="scientific">Candidatus Woesebacteria bacterium GW2011_GWA1_39_21b</name>
    <dbReference type="NCBI Taxonomy" id="1618551"/>
    <lineage>
        <taxon>Bacteria</taxon>
        <taxon>Candidatus Woeseibacteriota</taxon>
    </lineage>
</organism>
<dbReference type="PANTHER" id="PTHR43861:SF1">
    <property type="entry name" value="TRANS-ACONITATE 2-METHYLTRANSFERASE"/>
    <property type="match status" value="1"/>
</dbReference>
<feature type="domain" description="Methyltransferase" evidence="3">
    <location>
        <begin position="40"/>
        <end position="138"/>
    </location>
</feature>
<evidence type="ECO:0000256" key="1">
    <source>
        <dbReference type="ARBA" id="ARBA00022603"/>
    </source>
</evidence>
<accession>A0A0G0NL14</accession>
<dbReference type="InterPro" id="IPR041698">
    <property type="entry name" value="Methyltransf_25"/>
</dbReference>
<dbReference type="PANTHER" id="PTHR43861">
    <property type="entry name" value="TRANS-ACONITATE 2-METHYLTRANSFERASE-RELATED"/>
    <property type="match status" value="1"/>
</dbReference>
<dbReference type="GO" id="GO:0032259">
    <property type="term" value="P:methylation"/>
    <property type="evidence" value="ECO:0007669"/>
    <property type="project" value="UniProtKB-KW"/>
</dbReference>
<dbReference type="Proteomes" id="UP000034690">
    <property type="component" value="Unassembled WGS sequence"/>
</dbReference>
<evidence type="ECO:0000313" key="4">
    <source>
        <dbReference type="EMBL" id="KKR13521.1"/>
    </source>
</evidence>
<evidence type="ECO:0000256" key="2">
    <source>
        <dbReference type="ARBA" id="ARBA00022679"/>
    </source>
</evidence>
<evidence type="ECO:0000313" key="5">
    <source>
        <dbReference type="Proteomes" id="UP000034690"/>
    </source>
</evidence>
<dbReference type="Pfam" id="PF13649">
    <property type="entry name" value="Methyltransf_25"/>
    <property type="match status" value="1"/>
</dbReference>
<evidence type="ECO:0000259" key="3">
    <source>
        <dbReference type="Pfam" id="PF13649"/>
    </source>
</evidence>
<protein>
    <recommendedName>
        <fullName evidence="3">Methyltransferase domain-containing protein</fullName>
    </recommendedName>
</protein>
<dbReference type="Gene3D" id="3.40.50.150">
    <property type="entry name" value="Vaccinia Virus protein VP39"/>
    <property type="match status" value="1"/>
</dbReference>